<feature type="transmembrane region" description="Helical" evidence="10">
    <location>
        <begin position="20"/>
        <end position="38"/>
    </location>
</feature>
<reference evidence="12" key="3">
    <citation type="submission" date="2020-09" db="EMBL/GenBank/DDBJ databases">
        <authorList>
            <person name="Liu J."/>
            <person name="Wan J."/>
            <person name="Wang D."/>
            <person name="Wen C."/>
            <person name="Wei Y."/>
            <person name="Ouyang Z."/>
        </authorList>
    </citation>
    <scope>NUCLEOTIDE SEQUENCE</scope>
</reference>
<dbReference type="Pfam" id="PF02392">
    <property type="entry name" value="Ycf4"/>
    <property type="match status" value="1"/>
</dbReference>
<dbReference type="RefSeq" id="YP_010044980.1">
    <property type="nucleotide sequence ID" value="NC_054284.1"/>
</dbReference>
<evidence type="ECO:0000256" key="3">
    <source>
        <dbReference type="ARBA" id="ARBA00015395"/>
    </source>
</evidence>
<dbReference type="AlphaFoldDB" id="A0A2Z4M9J2"/>
<dbReference type="GO" id="GO:0009535">
    <property type="term" value="C:chloroplast thylakoid membrane"/>
    <property type="evidence" value="ECO:0007669"/>
    <property type="project" value="UniProtKB-SubCell"/>
</dbReference>
<evidence type="ECO:0000256" key="8">
    <source>
        <dbReference type="ARBA" id="ARBA00023136"/>
    </source>
</evidence>
<sequence length="183" mass="20801">MTNELLRRYIVVGSRRPSNYIWALLIGLGGFGFLFTGISSQQQNNLLPFIHAENIAFFPQGLVMSFYGLLALLFSFYLSLTILWNVGGGFNLFDKQKGMVRIFRWGFPGNNRRIDLTYSLDDISAIGLELKEGLSPKRTIYLCLKGQRQIPLTRIGKPMSLEQIETLGSEFAQFLEKPLLNEI</sequence>
<keyword evidence="7 10" id="KW-0793">Thylakoid</keyword>
<dbReference type="EMBL" id="MK408749">
    <property type="protein sequence ID" value="QUX32829.1"/>
    <property type="molecule type" value="Genomic_DNA"/>
</dbReference>
<accession>A0A2Z4M9J2</accession>
<evidence type="ECO:0000256" key="7">
    <source>
        <dbReference type="ARBA" id="ARBA00023078"/>
    </source>
</evidence>
<dbReference type="EMBL" id="MG721624">
    <property type="protein sequence ID" value="AWX53180.1"/>
    <property type="molecule type" value="Genomic_DNA"/>
</dbReference>
<dbReference type="EMBL" id="MT948112">
    <property type="protein sequence ID" value="QPF96245.1"/>
    <property type="molecule type" value="Genomic_DNA"/>
</dbReference>
<dbReference type="PANTHER" id="PTHR33288:SF4">
    <property type="entry name" value="PHOTOSYSTEM I ASSEMBLY PROTEIN YCF4"/>
    <property type="match status" value="1"/>
</dbReference>
<dbReference type="GeneID" id="63653869"/>
<comment type="subcellular location">
    <subcellularLocation>
        <location evidence="9">Plastid thylakoid membrane</location>
        <topology evidence="9">Multi-pass membrane protein</topology>
    </subcellularLocation>
    <subcellularLocation>
        <location evidence="10">Plastid</location>
        <location evidence="10">Chloroplast thylakoid membrane</location>
        <topology evidence="10">Multi-pass membrane protein</topology>
    </subcellularLocation>
</comment>
<keyword evidence="5 10" id="KW-0812">Transmembrane</keyword>
<name>A0A2Z4M9J2_9CHLO</name>
<dbReference type="GO" id="GO:0009522">
    <property type="term" value="C:photosystem I"/>
    <property type="evidence" value="ECO:0007669"/>
    <property type="project" value="InterPro"/>
</dbReference>
<evidence type="ECO:0000256" key="5">
    <source>
        <dbReference type="ARBA" id="ARBA00022692"/>
    </source>
</evidence>
<evidence type="ECO:0000256" key="9">
    <source>
        <dbReference type="ARBA" id="ARBA00046286"/>
    </source>
</evidence>
<evidence type="ECO:0000313" key="13">
    <source>
        <dbReference type="EMBL" id="QUX32829.1"/>
    </source>
</evidence>
<proteinExistence type="inferred from homology"/>
<keyword evidence="8 10" id="KW-0472">Membrane</keyword>
<gene>
    <name evidence="10 11" type="primary">ycf4</name>
</gene>
<keyword evidence="11" id="KW-0934">Plastid</keyword>
<evidence type="ECO:0000313" key="12">
    <source>
        <dbReference type="EMBL" id="QPF96245.1"/>
    </source>
</evidence>
<protein>
    <recommendedName>
        <fullName evidence="3 10">Photosystem I assembly protein Ycf4</fullName>
    </recommendedName>
</protein>
<dbReference type="NCBIfam" id="NF002712">
    <property type="entry name" value="PRK02542.1"/>
    <property type="match status" value="1"/>
</dbReference>
<evidence type="ECO:0000256" key="6">
    <source>
        <dbReference type="ARBA" id="ARBA00022989"/>
    </source>
</evidence>
<keyword evidence="4 10" id="KW-0602">Photosynthesis</keyword>
<keyword evidence="11" id="KW-0150">Chloroplast</keyword>
<evidence type="ECO:0000313" key="11">
    <source>
        <dbReference type="EMBL" id="AWX53180.1"/>
    </source>
</evidence>
<dbReference type="HAMAP" id="MF_00437">
    <property type="entry name" value="Ycf4"/>
    <property type="match status" value="1"/>
</dbReference>
<reference evidence="13" key="2">
    <citation type="submission" date="2019-01" db="EMBL/GenBank/DDBJ databases">
        <title>Complete Chloroplast Genome of Blidingia minima.</title>
        <authorList>
            <person name="Gao D."/>
        </authorList>
    </citation>
    <scope>NUCLEOTIDE SEQUENCE</scope>
</reference>
<reference evidence="11" key="1">
    <citation type="submission" date="2017-12" db="EMBL/GenBank/DDBJ databases">
        <title>Resolution of core Chlorophyta phylogeny using heterogeneous models with AT-rich chloroplast sequence data.</title>
        <authorList>
            <person name="Fang L."/>
        </authorList>
    </citation>
    <scope>NUCLEOTIDE SEQUENCE</scope>
</reference>
<evidence type="ECO:0000256" key="4">
    <source>
        <dbReference type="ARBA" id="ARBA00022531"/>
    </source>
</evidence>
<dbReference type="InterPro" id="IPR003359">
    <property type="entry name" value="PSI_Ycf4_assembly"/>
</dbReference>
<feature type="transmembrane region" description="Helical" evidence="10">
    <location>
        <begin position="66"/>
        <end position="93"/>
    </location>
</feature>
<organism evidence="11">
    <name type="scientific">Blidingia minima</name>
    <dbReference type="NCBI Taxonomy" id="63414"/>
    <lineage>
        <taxon>Eukaryota</taxon>
        <taxon>Viridiplantae</taxon>
        <taxon>Chlorophyta</taxon>
        <taxon>core chlorophytes</taxon>
        <taxon>Ulvophyceae</taxon>
        <taxon>OUU clade</taxon>
        <taxon>Ulvales</taxon>
        <taxon>Ulvaceae</taxon>
        <taxon>Blidingia</taxon>
    </lineage>
</organism>
<comment type="function">
    <text evidence="1 10">Seems to be required for the assembly of the photosystem I complex.</text>
</comment>
<evidence type="ECO:0000256" key="2">
    <source>
        <dbReference type="ARBA" id="ARBA00008198"/>
    </source>
</evidence>
<dbReference type="GO" id="GO:0015979">
    <property type="term" value="P:photosynthesis"/>
    <property type="evidence" value="ECO:0007669"/>
    <property type="project" value="UniProtKB-UniRule"/>
</dbReference>
<geneLocation type="chloroplast" evidence="11"/>
<comment type="similarity">
    <text evidence="2 10">Belongs to the Ycf4 family.</text>
</comment>
<dbReference type="PANTHER" id="PTHR33288">
    <property type="match status" value="1"/>
</dbReference>
<evidence type="ECO:0000256" key="1">
    <source>
        <dbReference type="ARBA" id="ARBA00002862"/>
    </source>
</evidence>
<evidence type="ECO:0000256" key="10">
    <source>
        <dbReference type="HAMAP-Rule" id="MF_00437"/>
    </source>
</evidence>
<keyword evidence="6 10" id="KW-1133">Transmembrane helix</keyword>